<proteinExistence type="predicted"/>
<evidence type="ECO:0000313" key="2">
    <source>
        <dbReference type="Proteomes" id="UP001341840"/>
    </source>
</evidence>
<protein>
    <submittedName>
        <fullName evidence="1">Uncharacterized protein</fullName>
    </submittedName>
</protein>
<organism evidence="1 2">
    <name type="scientific">Stylosanthes scabra</name>
    <dbReference type="NCBI Taxonomy" id="79078"/>
    <lineage>
        <taxon>Eukaryota</taxon>
        <taxon>Viridiplantae</taxon>
        <taxon>Streptophyta</taxon>
        <taxon>Embryophyta</taxon>
        <taxon>Tracheophyta</taxon>
        <taxon>Spermatophyta</taxon>
        <taxon>Magnoliopsida</taxon>
        <taxon>eudicotyledons</taxon>
        <taxon>Gunneridae</taxon>
        <taxon>Pentapetalae</taxon>
        <taxon>rosids</taxon>
        <taxon>fabids</taxon>
        <taxon>Fabales</taxon>
        <taxon>Fabaceae</taxon>
        <taxon>Papilionoideae</taxon>
        <taxon>50 kb inversion clade</taxon>
        <taxon>dalbergioids sensu lato</taxon>
        <taxon>Dalbergieae</taxon>
        <taxon>Pterocarpus clade</taxon>
        <taxon>Stylosanthes</taxon>
    </lineage>
</organism>
<accession>A0ABU6SWH4</accession>
<dbReference type="EMBL" id="JASCZI010062757">
    <property type="protein sequence ID" value="MED6140796.1"/>
    <property type="molecule type" value="Genomic_DNA"/>
</dbReference>
<sequence>MVWVSKGDEEGRELTFWAYVMEWRTEPNLEQLLGQRFPAGFFLQLWNGVLQENYYALAQGLSYRREEASLGAFSDLILMESIPFIPLEWGGDMDFENRCVG</sequence>
<name>A0ABU6SWH4_9FABA</name>
<evidence type="ECO:0000313" key="1">
    <source>
        <dbReference type="EMBL" id="MED6140796.1"/>
    </source>
</evidence>
<dbReference type="Proteomes" id="UP001341840">
    <property type="component" value="Unassembled WGS sequence"/>
</dbReference>
<reference evidence="1 2" key="1">
    <citation type="journal article" date="2023" name="Plants (Basel)">
        <title>Bridging the Gap: Combining Genomics and Transcriptomics Approaches to Understand Stylosanthes scabra, an Orphan Legume from the Brazilian Caatinga.</title>
        <authorList>
            <person name="Ferreira-Neto J.R.C."/>
            <person name="da Silva M.D."/>
            <person name="Binneck E."/>
            <person name="de Melo N.F."/>
            <person name="da Silva R.H."/>
            <person name="de Melo A.L.T.M."/>
            <person name="Pandolfi V."/>
            <person name="Bustamante F.O."/>
            <person name="Brasileiro-Vidal A.C."/>
            <person name="Benko-Iseppon A.M."/>
        </authorList>
    </citation>
    <scope>NUCLEOTIDE SEQUENCE [LARGE SCALE GENOMIC DNA]</scope>
    <source>
        <tissue evidence="1">Leaves</tissue>
    </source>
</reference>
<gene>
    <name evidence="1" type="ORF">PIB30_096939</name>
</gene>
<keyword evidence="2" id="KW-1185">Reference proteome</keyword>
<comment type="caution">
    <text evidence="1">The sequence shown here is derived from an EMBL/GenBank/DDBJ whole genome shotgun (WGS) entry which is preliminary data.</text>
</comment>